<protein>
    <submittedName>
        <fullName evidence="3">FeoA family protein</fullName>
    </submittedName>
</protein>
<evidence type="ECO:0000259" key="2">
    <source>
        <dbReference type="SMART" id="SM00899"/>
    </source>
</evidence>
<dbReference type="GO" id="GO:0046914">
    <property type="term" value="F:transition metal ion binding"/>
    <property type="evidence" value="ECO:0007669"/>
    <property type="project" value="InterPro"/>
</dbReference>
<accession>E6TW89</accession>
<dbReference type="SMART" id="SM00899">
    <property type="entry name" value="FeoA"/>
    <property type="match status" value="1"/>
</dbReference>
<feature type="domain" description="Ferrous iron transporter FeoA-like" evidence="2">
    <location>
        <begin position="1"/>
        <end position="69"/>
    </location>
</feature>
<dbReference type="AlphaFoldDB" id="E6TW89"/>
<gene>
    <name evidence="3" type="ordered locus">Bcell_2791</name>
</gene>
<evidence type="ECO:0000256" key="1">
    <source>
        <dbReference type="ARBA" id="ARBA00023004"/>
    </source>
</evidence>
<dbReference type="STRING" id="649639.Bcell_2791"/>
<dbReference type="eggNOG" id="COG1918">
    <property type="taxonomic scope" value="Bacteria"/>
</dbReference>
<name>E6TW89_EVAC2</name>
<dbReference type="HOGENOM" id="CLU_150646_10_1_9"/>
<keyword evidence="1" id="KW-0408">Iron</keyword>
<dbReference type="InterPro" id="IPR008988">
    <property type="entry name" value="Transcriptional_repressor_C"/>
</dbReference>
<dbReference type="KEGG" id="bco:Bcell_2791"/>
<dbReference type="Proteomes" id="UP000001401">
    <property type="component" value="Chromosome"/>
</dbReference>
<dbReference type="SUPFAM" id="SSF50037">
    <property type="entry name" value="C-terminal domain of transcriptional repressors"/>
    <property type="match status" value="1"/>
</dbReference>
<proteinExistence type="predicted"/>
<dbReference type="Pfam" id="PF04023">
    <property type="entry name" value="FeoA"/>
    <property type="match status" value="1"/>
</dbReference>
<dbReference type="OrthoDB" id="9811076at2"/>
<dbReference type="EMBL" id="CP002394">
    <property type="protein sequence ID" value="ADU31045.1"/>
    <property type="molecule type" value="Genomic_DNA"/>
</dbReference>
<dbReference type="Gene3D" id="2.30.30.90">
    <property type="match status" value="1"/>
</dbReference>
<evidence type="ECO:0000313" key="3">
    <source>
        <dbReference type="EMBL" id="ADU31045.1"/>
    </source>
</evidence>
<reference evidence="3" key="1">
    <citation type="submission" date="2010-12" db="EMBL/GenBank/DDBJ databases">
        <title>Complete sequence of Bacillus cellulosilyticus DSM 2522.</title>
        <authorList>
            <consortium name="US DOE Joint Genome Institute"/>
            <person name="Lucas S."/>
            <person name="Copeland A."/>
            <person name="Lapidus A."/>
            <person name="Cheng J.-F."/>
            <person name="Bruce D."/>
            <person name="Goodwin L."/>
            <person name="Pitluck S."/>
            <person name="Chertkov O."/>
            <person name="Detter J.C."/>
            <person name="Han C."/>
            <person name="Tapia R."/>
            <person name="Land M."/>
            <person name="Hauser L."/>
            <person name="Jeffries C."/>
            <person name="Kyrpides N."/>
            <person name="Ivanova N."/>
            <person name="Mikhailova N."/>
            <person name="Brumm P."/>
            <person name="Mead D."/>
            <person name="Woyke T."/>
        </authorList>
    </citation>
    <scope>NUCLEOTIDE SEQUENCE [LARGE SCALE GENOMIC DNA]</scope>
    <source>
        <strain evidence="3">DSM 2522</strain>
    </source>
</reference>
<evidence type="ECO:0000313" key="4">
    <source>
        <dbReference type="Proteomes" id="UP000001401"/>
    </source>
</evidence>
<organism evidence="3 4">
    <name type="scientific">Evansella cellulosilytica (strain ATCC 21833 / DSM 2522 / FERM P-1141 / JCM 9156 / N-4)</name>
    <name type="common">Bacillus cellulosilyticus</name>
    <dbReference type="NCBI Taxonomy" id="649639"/>
    <lineage>
        <taxon>Bacteria</taxon>
        <taxon>Bacillati</taxon>
        <taxon>Bacillota</taxon>
        <taxon>Bacilli</taxon>
        <taxon>Bacillales</taxon>
        <taxon>Bacillaceae</taxon>
        <taxon>Evansella</taxon>
    </lineage>
</organism>
<dbReference type="InterPro" id="IPR038157">
    <property type="entry name" value="FeoA_core_dom"/>
</dbReference>
<dbReference type="RefSeq" id="WP_013489377.1">
    <property type="nucleotide sequence ID" value="NC_014829.1"/>
</dbReference>
<sequence length="70" mass="7520">MQLYQCKGSTKCIIKKLPKACILQSLGICEGLNISVYSKAPFGGPVLIQAGRRKVALGKEVANNIMVEVV</sequence>
<dbReference type="InterPro" id="IPR007167">
    <property type="entry name" value="Fe-transptr_FeoA-like"/>
</dbReference>
<keyword evidence="4" id="KW-1185">Reference proteome</keyword>